<dbReference type="RefSeq" id="WP_058373278.1">
    <property type="nucleotide sequence ID" value="NZ_CP011034.1"/>
</dbReference>
<keyword evidence="1" id="KW-0812">Transmembrane</keyword>
<dbReference type="Proteomes" id="UP000065261">
    <property type="component" value="Chromosome I"/>
</dbReference>
<name>A0A0U2MPF3_9GAMM</name>
<keyword evidence="1" id="KW-0472">Membrane</keyword>
<accession>A0A0U2MPF3</accession>
<evidence type="ECO:0000313" key="3">
    <source>
        <dbReference type="Proteomes" id="UP000065261"/>
    </source>
</evidence>
<reference evidence="2 3" key="1">
    <citation type="submission" date="2015-03" db="EMBL/GenBank/DDBJ databases">
        <authorList>
            <person name="Murphy D."/>
        </authorList>
    </citation>
    <scope>NUCLEOTIDE SEQUENCE [LARGE SCALE GENOMIC DNA]</scope>
    <source>
        <strain evidence="2 3">KMM 520</strain>
    </source>
</reference>
<keyword evidence="1" id="KW-1133">Transmembrane helix</keyword>
<dbReference type="OrthoDB" id="6294374at2"/>
<feature type="transmembrane region" description="Helical" evidence="1">
    <location>
        <begin position="33"/>
        <end position="53"/>
    </location>
</feature>
<feature type="transmembrane region" description="Helical" evidence="1">
    <location>
        <begin position="5"/>
        <end position="27"/>
    </location>
</feature>
<evidence type="ECO:0000313" key="2">
    <source>
        <dbReference type="EMBL" id="ALS32884.1"/>
    </source>
</evidence>
<dbReference type="PATRIC" id="fig|1315283.4.peg.1478"/>
<dbReference type="AlphaFoldDB" id="A0A0U2MPF3"/>
<proteinExistence type="predicted"/>
<feature type="transmembrane region" description="Helical" evidence="1">
    <location>
        <begin position="74"/>
        <end position="97"/>
    </location>
</feature>
<organism evidence="2">
    <name type="scientific">Pseudoalteromonas translucida KMM 520</name>
    <dbReference type="NCBI Taxonomy" id="1315283"/>
    <lineage>
        <taxon>Bacteria</taxon>
        <taxon>Pseudomonadati</taxon>
        <taxon>Pseudomonadota</taxon>
        <taxon>Gammaproteobacteria</taxon>
        <taxon>Alteromonadales</taxon>
        <taxon>Pseudoalteromonadaceae</taxon>
        <taxon>Pseudoalteromonas</taxon>
    </lineage>
</organism>
<evidence type="ECO:0000256" key="1">
    <source>
        <dbReference type="SAM" id="Phobius"/>
    </source>
</evidence>
<sequence length="98" mass="10798">MALFYISLGAVFFLIAIAWFGFVALYSQVENSGFGFGFIMGVFPALLSMLLIVPSTLYRTVFVFTQKPKQTMKAKVTLVIGLLITLLYSGAIIKLAFT</sequence>
<dbReference type="KEGG" id="ptn:PTRA_a1716"/>
<protein>
    <submittedName>
        <fullName evidence="2">Uncharacterized protein</fullName>
    </submittedName>
</protein>
<gene>
    <name evidence="2" type="ORF">PTRA_a1716</name>
</gene>
<dbReference type="EMBL" id="CP011034">
    <property type="protein sequence ID" value="ALS32884.1"/>
    <property type="molecule type" value="Genomic_DNA"/>
</dbReference>